<dbReference type="Proteomes" id="UP001615550">
    <property type="component" value="Unassembled WGS sequence"/>
</dbReference>
<keyword evidence="1" id="KW-0378">Hydrolase</keyword>
<dbReference type="SUPFAM" id="SSF53474">
    <property type="entry name" value="alpha/beta-Hydrolases"/>
    <property type="match status" value="1"/>
</dbReference>
<evidence type="ECO:0000313" key="2">
    <source>
        <dbReference type="Proteomes" id="UP001615550"/>
    </source>
</evidence>
<keyword evidence="2" id="KW-1185">Reference proteome</keyword>
<accession>A0ABW8DD09</accession>
<comment type="caution">
    <text evidence="1">The sequence shown here is derived from an EMBL/GenBank/DDBJ whole genome shotgun (WGS) entry which is preliminary data.</text>
</comment>
<proteinExistence type="predicted"/>
<sequence>MQITEKLAVPGEHLLTLRGVVGQLEAVLTVPEQRVSNYIAFLGHPHSLQGGTMTNKVVTTLARTFKDLGIPSLRFNFRGVGQSEGVYDAGIGESEDMLSLVNAWKKEQPEAQFIFAGFSFGSFVTYRVAAQCAHLLLISVAPAVHHYDYNAFSPAPYPWVIIQGDEDEVVPPDMVFDFAAQAQPEIPVIRFAETTHFFHGKLIELKNKLSEYLSTQVKLI</sequence>
<dbReference type="GO" id="GO:0016787">
    <property type="term" value="F:hydrolase activity"/>
    <property type="evidence" value="ECO:0007669"/>
    <property type="project" value="UniProtKB-KW"/>
</dbReference>
<dbReference type="PANTHER" id="PTHR42103:SF2">
    <property type="entry name" value="AB HYDROLASE-1 DOMAIN-CONTAINING PROTEIN"/>
    <property type="match status" value="1"/>
</dbReference>
<organism evidence="1 2">
    <name type="scientific">Legionella lytica</name>
    <dbReference type="NCBI Taxonomy" id="96232"/>
    <lineage>
        <taxon>Bacteria</taxon>
        <taxon>Pseudomonadati</taxon>
        <taxon>Pseudomonadota</taxon>
        <taxon>Gammaproteobacteria</taxon>
        <taxon>Legionellales</taxon>
        <taxon>Legionellaceae</taxon>
        <taxon>Legionella</taxon>
    </lineage>
</organism>
<dbReference type="PANTHER" id="PTHR42103">
    <property type="entry name" value="ALPHA/BETA-HYDROLASES SUPERFAMILY PROTEIN"/>
    <property type="match status" value="1"/>
</dbReference>
<reference evidence="1 2" key="1">
    <citation type="submission" date="2024-08" db="EMBL/GenBank/DDBJ databases">
        <title>Draft Genome Sequence of Legionella lytica strain DSB2004, Isolated From a Fire Sprinkler System.</title>
        <authorList>
            <person name="Everhart A.D."/>
            <person name="Kidane D.T."/>
            <person name="Farone A.L."/>
            <person name="Farone M.B."/>
        </authorList>
    </citation>
    <scope>NUCLEOTIDE SEQUENCE [LARGE SCALE GENOMIC DNA]</scope>
    <source>
        <strain evidence="1 2">DSB2004</strain>
    </source>
</reference>
<name>A0ABW8DD09_9GAMM</name>
<dbReference type="InterPro" id="IPR029058">
    <property type="entry name" value="AB_hydrolase_fold"/>
</dbReference>
<dbReference type="EMBL" id="JBGORX010000006">
    <property type="protein sequence ID" value="MFJ1269429.1"/>
    <property type="molecule type" value="Genomic_DNA"/>
</dbReference>
<dbReference type="RefSeq" id="WP_400188251.1">
    <property type="nucleotide sequence ID" value="NZ_JBGORX010000006.1"/>
</dbReference>
<gene>
    <name evidence="1" type="ORF">ACD661_12755</name>
</gene>
<protein>
    <submittedName>
        <fullName evidence="1">Alpha/beta hydrolase</fullName>
    </submittedName>
</protein>
<evidence type="ECO:0000313" key="1">
    <source>
        <dbReference type="EMBL" id="MFJ1269429.1"/>
    </source>
</evidence>
<dbReference type="Gene3D" id="3.40.50.1820">
    <property type="entry name" value="alpha/beta hydrolase"/>
    <property type="match status" value="1"/>
</dbReference>